<name>A0A1J7GPZ6_LUPAN</name>
<reference evidence="1 2" key="1">
    <citation type="journal article" date="2017" name="Plant Biotechnol. J.">
        <title>A comprehensive draft genome sequence for lupin (Lupinus angustifolius), an emerging health food: insights into plant-microbe interactions and legume evolution.</title>
        <authorList>
            <person name="Hane J.K."/>
            <person name="Ming Y."/>
            <person name="Kamphuis L.G."/>
            <person name="Nelson M.N."/>
            <person name="Garg G."/>
            <person name="Atkins C.A."/>
            <person name="Bayer P.E."/>
            <person name="Bravo A."/>
            <person name="Bringans S."/>
            <person name="Cannon S."/>
            <person name="Edwards D."/>
            <person name="Foley R."/>
            <person name="Gao L.L."/>
            <person name="Harrison M.J."/>
            <person name="Huang W."/>
            <person name="Hurgobin B."/>
            <person name="Li S."/>
            <person name="Liu C.W."/>
            <person name="McGrath A."/>
            <person name="Morahan G."/>
            <person name="Murray J."/>
            <person name="Weller J."/>
            <person name="Jian J."/>
            <person name="Singh K.B."/>
        </authorList>
    </citation>
    <scope>NUCLEOTIDE SEQUENCE [LARGE SCALE GENOMIC DNA]</scope>
    <source>
        <strain evidence="2">cv. Tanjil</strain>
        <tissue evidence="1">Whole plant</tissue>
    </source>
</reference>
<dbReference type="AlphaFoldDB" id="A0A1J7GPZ6"/>
<gene>
    <name evidence="1" type="ORF">TanjilG_12832</name>
</gene>
<sequence length="50" mass="5814">MHNLSHSTQSPVHWATPYTLRCRHTFTSNDRILAGARPKCQTYKCSRVVR</sequence>
<dbReference type="EMBL" id="CM007371">
    <property type="protein sequence ID" value="OIW02518.1"/>
    <property type="molecule type" value="Genomic_DNA"/>
</dbReference>
<accession>A0A1J7GPZ6</accession>
<dbReference type="Gramene" id="OIW02518">
    <property type="protein sequence ID" value="OIW02518"/>
    <property type="gene ID" value="TanjilG_12832"/>
</dbReference>
<dbReference type="Proteomes" id="UP000188354">
    <property type="component" value="Chromosome LG11"/>
</dbReference>
<protein>
    <submittedName>
        <fullName evidence="1">Uncharacterized protein</fullName>
    </submittedName>
</protein>
<keyword evidence="2" id="KW-1185">Reference proteome</keyword>
<organism evidence="1 2">
    <name type="scientific">Lupinus angustifolius</name>
    <name type="common">Narrow-leaved blue lupine</name>
    <dbReference type="NCBI Taxonomy" id="3871"/>
    <lineage>
        <taxon>Eukaryota</taxon>
        <taxon>Viridiplantae</taxon>
        <taxon>Streptophyta</taxon>
        <taxon>Embryophyta</taxon>
        <taxon>Tracheophyta</taxon>
        <taxon>Spermatophyta</taxon>
        <taxon>Magnoliopsida</taxon>
        <taxon>eudicotyledons</taxon>
        <taxon>Gunneridae</taxon>
        <taxon>Pentapetalae</taxon>
        <taxon>rosids</taxon>
        <taxon>fabids</taxon>
        <taxon>Fabales</taxon>
        <taxon>Fabaceae</taxon>
        <taxon>Papilionoideae</taxon>
        <taxon>50 kb inversion clade</taxon>
        <taxon>genistoids sensu lato</taxon>
        <taxon>core genistoids</taxon>
        <taxon>Genisteae</taxon>
        <taxon>Lupinus</taxon>
    </lineage>
</organism>
<evidence type="ECO:0000313" key="2">
    <source>
        <dbReference type="Proteomes" id="UP000188354"/>
    </source>
</evidence>
<proteinExistence type="predicted"/>
<evidence type="ECO:0000313" key="1">
    <source>
        <dbReference type="EMBL" id="OIW02518.1"/>
    </source>
</evidence>